<evidence type="ECO:0000256" key="1">
    <source>
        <dbReference type="ARBA" id="ARBA00004245"/>
    </source>
</evidence>
<evidence type="ECO:0000256" key="5">
    <source>
        <dbReference type="ARBA" id="ARBA00023054"/>
    </source>
</evidence>
<keyword evidence="2" id="KW-0493">Microtubule</keyword>
<protein>
    <submittedName>
        <fullName evidence="10">Uveal autoantigen with coiled-coil domains and ankyrin repeats protein</fullName>
    </submittedName>
</protein>
<dbReference type="InterPro" id="IPR027640">
    <property type="entry name" value="Kinesin-like_fam"/>
</dbReference>
<keyword evidence="7" id="KW-0206">Cytoskeleton</keyword>
<feature type="coiled-coil region" evidence="8">
    <location>
        <begin position="386"/>
        <end position="455"/>
    </location>
</feature>
<proteinExistence type="predicted"/>
<dbReference type="GO" id="GO:0008017">
    <property type="term" value="F:microtubule binding"/>
    <property type="evidence" value="ECO:0007669"/>
    <property type="project" value="InterPro"/>
</dbReference>
<evidence type="ECO:0000259" key="9">
    <source>
        <dbReference type="SMART" id="SM00129"/>
    </source>
</evidence>
<sequence length="780" mass="87524">MNIDVVAKFNYPEGDLDKFVHHSPKILVSELNGLSCQCQEILDHGKTLDDLFQRHVRPFVHAFVSGFNTCLFLMGEKSSGQNILLNGHALELQGIVGHLMLTVFEQLNQDVNLTRKARNNSAELKIKAYIVRGENIEDLLTGNAYARGKLQLCDTIENGFIIKGLNDLTVRNAREANEIGNAILSRYFALVYGTNRTASTEPVGFFLRLNLSSSHVAETDNPTRSTLTVFALTGVESLNAVLRQPQSADLRTHGIVSLYELINQLASGPPGKRDFPNYGISVLTRLLLDELGGNCFTRVLLSLPAKPDPEAHAVLVHMASRLTRIVNCPVVNDQAALLWAARARELTRHALQTAQSTAITGTKATTGAATKQPEGSTGHAIVYTDARNLRQNVNELTRRLEQLNQEYLHNTDERVRLSKIWMMGEEQNVRLNEQLATAQTDLNELRIKNGELESVASKAVEASKRAIELKRANDLLNGYCTDLHKKLDDLQRELTNSAERNEELSRELFHQLRKQKDYLEHVTTGPDSKAWRLDAMDELKRIESMMEPQLFSTKSKRSPQSPVEHELFQKLTTVPVSDTATNKEAQAQKSTKHNEIAGRKLTAIHRNKKKLSDIEAQLVLVTAERDQMKQEIDKEHKKFVHFLDHFRTRLVYHIHGITHLVDASRSNDQVVADHAVQGLGRYLRHLLADMNAAHKVRESQLMSTIHKTQHQIKIVRESLKQIMLAYVHARSQIVDHGLNATELGPPPLELLDQAAKVVGNSSFHLHLNSTVLATITQPNP</sequence>
<keyword evidence="3" id="KW-0547">Nucleotide-binding</keyword>
<dbReference type="GO" id="GO:0003777">
    <property type="term" value="F:microtubule motor activity"/>
    <property type="evidence" value="ECO:0007669"/>
    <property type="project" value="InterPro"/>
</dbReference>
<accession>A0A4E0RH25</accession>
<gene>
    <name evidence="10" type="ORF">D915_001859</name>
</gene>
<reference evidence="10" key="1">
    <citation type="submission" date="2019-03" db="EMBL/GenBank/DDBJ databases">
        <title>Improved annotation for the trematode Fasciola hepatica.</title>
        <authorList>
            <person name="Choi Y.-J."/>
            <person name="Martin J."/>
            <person name="Mitreva M."/>
        </authorList>
    </citation>
    <scope>NUCLEOTIDE SEQUENCE [LARGE SCALE GENOMIC DNA]</scope>
</reference>
<dbReference type="InterPro" id="IPR001752">
    <property type="entry name" value="Kinesin_motor_dom"/>
</dbReference>
<dbReference type="Proteomes" id="UP000230066">
    <property type="component" value="Unassembled WGS sequence"/>
</dbReference>
<dbReference type="GO" id="GO:0007018">
    <property type="term" value="P:microtubule-based movement"/>
    <property type="evidence" value="ECO:0007669"/>
    <property type="project" value="InterPro"/>
</dbReference>
<dbReference type="PRINTS" id="PR00380">
    <property type="entry name" value="KINESINHEAVY"/>
</dbReference>
<dbReference type="Gene3D" id="3.40.850.10">
    <property type="entry name" value="Kinesin motor domain"/>
    <property type="match status" value="1"/>
</dbReference>
<dbReference type="PANTHER" id="PTHR47968">
    <property type="entry name" value="CENTROMERE PROTEIN E"/>
    <property type="match status" value="1"/>
</dbReference>
<keyword evidence="11" id="KW-1185">Reference proteome</keyword>
<evidence type="ECO:0000256" key="7">
    <source>
        <dbReference type="ARBA" id="ARBA00023212"/>
    </source>
</evidence>
<dbReference type="InterPro" id="IPR027417">
    <property type="entry name" value="P-loop_NTPase"/>
</dbReference>
<dbReference type="SUPFAM" id="SSF52540">
    <property type="entry name" value="P-loop containing nucleoside triphosphate hydrolases"/>
    <property type="match status" value="1"/>
</dbReference>
<evidence type="ECO:0000256" key="3">
    <source>
        <dbReference type="ARBA" id="ARBA00022741"/>
    </source>
</evidence>
<comment type="caution">
    <text evidence="10">The sequence shown here is derived from an EMBL/GenBank/DDBJ whole genome shotgun (WGS) entry which is preliminary data.</text>
</comment>
<dbReference type="SMART" id="SM00129">
    <property type="entry name" value="KISc"/>
    <property type="match status" value="1"/>
</dbReference>
<feature type="coiled-coil region" evidence="8">
    <location>
        <begin position="480"/>
        <end position="507"/>
    </location>
</feature>
<keyword evidence="5 8" id="KW-0175">Coiled coil</keyword>
<dbReference type="GO" id="GO:0005524">
    <property type="term" value="F:ATP binding"/>
    <property type="evidence" value="ECO:0007669"/>
    <property type="project" value="UniProtKB-KW"/>
</dbReference>
<dbReference type="InterPro" id="IPR036961">
    <property type="entry name" value="Kinesin_motor_dom_sf"/>
</dbReference>
<feature type="domain" description="Kinesin motor" evidence="9">
    <location>
        <begin position="2"/>
        <end position="333"/>
    </location>
</feature>
<evidence type="ECO:0000313" key="11">
    <source>
        <dbReference type="Proteomes" id="UP000230066"/>
    </source>
</evidence>
<keyword evidence="6" id="KW-0505">Motor protein</keyword>
<evidence type="ECO:0000256" key="8">
    <source>
        <dbReference type="SAM" id="Coils"/>
    </source>
</evidence>
<evidence type="ECO:0000256" key="6">
    <source>
        <dbReference type="ARBA" id="ARBA00023175"/>
    </source>
</evidence>
<evidence type="ECO:0000313" key="10">
    <source>
        <dbReference type="EMBL" id="THD26936.1"/>
    </source>
</evidence>
<dbReference type="Pfam" id="PF00225">
    <property type="entry name" value="Kinesin"/>
    <property type="match status" value="1"/>
</dbReference>
<name>A0A4E0RH25_FASHE</name>
<dbReference type="EMBL" id="JXXN02000581">
    <property type="protein sequence ID" value="THD26936.1"/>
    <property type="molecule type" value="Genomic_DNA"/>
</dbReference>
<dbReference type="GO" id="GO:0005874">
    <property type="term" value="C:microtubule"/>
    <property type="evidence" value="ECO:0007669"/>
    <property type="project" value="UniProtKB-KW"/>
</dbReference>
<organism evidence="10 11">
    <name type="scientific">Fasciola hepatica</name>
    <name type="common">Liver fluke</name>
    <dbReference type="NCBI Taxonomy" id="6192"/>
    <lineage>
        <taxon>Eukaryota</taxon>
        <taxon>Metazoa</taxon>
        <taxon>Spiralia</taxon>
        <taxon>Lophotrochozoa</taxon>
        <taxon>Platyhelminthes</taxon>
        <taxon>Trematoda</taxon>
        <taxon>Digenea</taxon>
        <taxon>Plagiorchiida</taxon>
        <taxon>Echinostomata</taxon>
        <taxon>Echinostomatoidea</taxon>
        <taxon>Fasciolidae</taxon>
        <taxon>Fasciola</taxon>
    </lineage>
</organism>
<comment type="subcellular location">
    <subcellularLocation>
        <location evidence="1">Cytoplasm</location>
        <location evidence="1">Cytoskeleton</location>
    </subcellularLocation>
</comment>
<dbReference type="PANTHER" id="PTHR47968:SF36">
    <property type="entry name" value="KINESIN HEAVY CHAIN ISOFORM X1"/>
    <property type="match status" value="1"/>
</dbReference>
<keyword evidence="4" id="KW-0067">ATP-binding</keyword>
<keyword evidence="7" id="KW-0963">Cytoplasm</keyword>
<dbReference type="AlphaFoldDB" id="A0A4E0RH25"/>
<evidence type="ECO:0000256" key="2">
    <source>
        <dbReference type="ARBA" id="ARBA00022701"/>
    </source>
</evidence>
<evidence type="ECO:0000256" key="4">
    <source>
        <dbReference type="ARBA" id="ARBA00022840"/>
    </source>
</evidence>